<protein>
    <submittedName>
        <fullName evidence="1">Uncharacterized protein</fullName>
    </submittedName>
</protein>
<gene>
    <name evidence="1" type="ORF">MSIBF_A1650015</name>
</gene>
<sequence length="59" mass="7358">MFLNRNYQLELFEIALLVYHHQINKKTKTKKYFKSDIILSRRSNIKCLKQFRKKFSHRI</sequence>
<proteinExistence type="predicted"/>
<dbReference type="AlphaFoldDB" id="A0A098E862"/>
<reference evidence="1" key="1">
    <citation type="submission" date="2014-09" db="EMBL/GenBank/DDBJ databases">
        <authorList>
            <person name="Probst J Alexander"/>
        </authorList>
    </citation>
    <scope>NUCLEOTIDE SEQUENCE</scope>
</reference>
<evidence type="ECO:0000313" key="1">
    <source>
        <dbReference type="EMBL" id="CEG11714.1"/>
    </source>
</evidence>
<name>A0A098E862_9ZZZZ</name>
<organism evidence="1">
    <name type="scientific">groundwater metagenome</name>
    <dbReference type="NCBI Taxonomy" id="717931"/>
    <lineage>
        <taxon>unclassified sequences</taxon>
        <taxon>metagenomes</taxon>
        <taxon>ecological metagenomes</taxon>
    </lineage>
</organism>
<dbReference type="EMBL" id="CCXY01000074">
    <property type="protein sequence ID" value="CEG11714.1"/>
    <property type="molecule type" value="Genomic_DNA"/>
</dbReference>
<accession>A0A098E862</accession>